<feature type="domain" description="TF-B3" evidence="6">
    <location>
        <begin position="124"/>
        <end position="222"/>
    </location>
</feature>
<evidence type="ECO:0000256" key="4">
    <source>
        <dbReference type="ARBA" id="ARBA00023163"/>
    </source>
</evidence>
<reference evidence="7 8" key="1">
    <citation type="journal article" date="2018" name="Mol. Plant">
        <title>The genome of Artemisia annua provides insight into the evolution of Asteraceae family and artemisinin biosynthesis.</title>
        <authorList>
            <person name="Shen Q."/>
            <person name="Zhang L."/>
            <person name="Liao Z."/>
            <person name="Wang S."/>
            <person name="Yan T."/>
            <person name="Shi P."/>
            <person name="Liu M."/>
            <person name="Fu X."/>
            <person name="Pan Q."/>
            <person name="Wang Y."/>
            <person name="Lv Z."/>
            <person name="Lu X."/>
            <person name="Zhang F."/>
            <person name="Jiang W."/>
            <person name="Ma Y."/>
            <person name="Chen M."/>
            <person name="Hao X."/>
            <person name="Li L."/>
            <person name="Tang Y."/>
            <person name="Lv G."/>
            <person name="Zhou Y."/>
            <person name="Sun X."/>
            <person name="Brodelius P.E."/>
            <person name="Rose J.K.C."/>
            <person name="Tang K."/>
        </authorList>
    </citation>
    <scope>NUCLEOTIDE SEQUENCE [LARGE SCALE GENOMIC DNA]</scope>
    <source>
        <strain evidence="8">cv. Huhao1</strain>
        <tissue evidence="7">Leaf</tissue>
    </source>
</reference>
<dbReference type="InterPro" id="IPR015300">
    <property type="entry name" value="DNA-bd_pseudobarrel_sf"/>
</dbReference>
<dbReference type="Gene3D" id="2.40.330.10">
    <property type="entry name" value="DNA-binding pseudobarrel domain"/>
    <property type="match status" value="2"/>
</dbReference>
<evidence type="ECO:0000313" key="7">
    <source>
        <dbReference type="EMBL" id="PWA34056.1"/>
    </source>
</evidence>
<dbReference type="EMBL" id="PKPP01024037">
    <property type="protein sequence ID" value="PWA34056.1"/>
    <property type="molecule type" value="Genomic_DNA"/>
</dbReference>
<evidence type="ECO:0000256" key="3">
    <source>
        <dbReference type="ARBA" id="ARBA00023125"/>
    </source>
</evidence>
<keyword evidence="4" id="KW-0804">Transcription</keyword>
<dbReference type="PROSITE" id="PS50863">
    <property type="entry name" value="B3"/>
    <property type="match status" value="2"/>
</dbReference>
<dbReference type="CDD" id="cd10017">
    <property type="entry name" value="B3_DNA"/>
    <property type="match status" value="2"/>
</dbReference>
<dbReference type="SUPFAM" id="SSF101936">
    <property type="entry name" value="DNA-binding pseudobarrel domain"/>
    <property type="match status" value="2"/>
</dbReference>
<organism evidence="7 8">
    <name type="scientific">Artemisia annua</name>
    <name type="common">Sweet wormwood</name>
    <dbReference type="NCBI Taxonomy" id="35608"/>
    <lineage>
        <taxon>Eukaryota</taxon>
        <taxon>Viridiplantae</taxon>
        <taxon>Streptophyta</taxon>
        <taxon>Embryophyta</taxon>
        <taxon>Tracheophyta</taxon>
        <taxon>Spermatophyta</taxon>
        <taxon>Magnoliopsida</taxon>
        <taxon>eudicotyledons</taxon>
        <taxon>Gunneridae</taxon>
        <taxon>Pentapetalae</taxon>
        <taxon>asterids</taxon>
        <taxon>campanulids</taxon>
        <taxon>Asterales</taxon>
        <taxon>Asteraceae</taxon>
        <taxon>Asteroideae</taxon>
        <taxon>Anthemideae</taxon>
        <taxon>Artemisiinae</taxon>
        <taxon>Artemisia</taxon>
    </lineage>
</organism>
<dbReference type="PANTHER" id="PTHR31920">
    <property type="entry name" value="B3 DOMAIN-CONTAINING"/>
    <property type="match status" value="1"/>
</dbReference>
<evidence type="ECO:0000256" key="1">
    <source>
        <dbReference type="ARBA" id="ARBA00004123"/>
    </source>
</evidence>
<dbReference type="Proteomes" id="UP000245207">
    <property type="component" value="Unassembled WGS sequence"/>
</dbReference>
<dbReference type="GO" id="GO:0003677">
    <property type="term" value="F:DNA binding"/>
    <property type="evidence" value="ECO:0007669"/>
    <property type="project" value="UniProtKB-KW"/>
</dbReference>
<dbReference type="AlphaFoldDB" id="A0A2U1KBA6"/>
<evidence type="ECO:0000256" key="5">
    <source>
        <dbReference type="ARBA" id="ARBA00023242"/>
    </source>
</evidence>
<evidence type="ECO:0000259" key="6">
    <source>
        <dbReference type="PROSITE" id="PS50863"/>
    </source>
</evidence>
<sequence>MAPSFFKVLVDPSAPNLPLPPDFVTRYFKNKIPKDPIIQTVNGEYAWGVKIKKVGEIYCFDHGWHNVVKDVALGYGDFIVFWLVDACTFKMLVYGPDGCEKDLPPKVKVEDYDDGLVQDDDDDDPMFKTIIIKSHEVRLRLPGAFVGLGKIEGEGPIMMKDLDGKEWPMVARLDKSYKVERYYLARGWRGFRRSNDLKEGDECVFKFITSECKICLAKVTRKKRLPIQPPPPGGVPTTEVMTGQLPCQHGGCVNLKSEDECLEAANRQRGMPHQQDARVIYF</sequence>
<dbReference type="SMART" id="SM01019">
    <property type="entry name" value="B3"/>
    <property type="match status" value="2"/>
</dbReference>
<keyword evidence="2" id="KW-0805">Transcription regulation</keyword>
<comment type="caution">
    <text evidence="7">The sequence shown here is derived from an EMBL/GenBank/DDBJ whole genome shotgun (WGS) entry which is preliminary data.</text>
</comment>
<dbReference type="STRING" id="35608.A0A2U1KBA6"/>
<name>A0A2U1KBA6_ARTAN</name>
<comment type="subcellular location">
    <subcellularLocation>
        <location evidence="1">Nucleus</location>
    </subcellularLocation>
</comment>
<evidence type="ECO:0000313" key="8">
    <source>
        <dbReference type="Proteomes" id="UP000245207"/>
    </source>
</evidence>
<dbReference type="InterPro" id="IPR050655">
    <property type="entry name" value="Plant_B3_domain"/>
</dbReference>
<dbReference type="Pfam" id="PF02362">
    <property type="entry name" value="B3"/>
    <property type="match status" value="2"/>
</dbReference>
<protein>
    <submittedName>
        <fullName evidence="7">DNA-binding pseudobarrel domain-containing protein</fullName>
    </submittedName>
</protein>
<dbReference type="OrthoDB" id="1109907at2759"/>
<accession>A0A2U1KBA6</accession>
<dbReference type="GO" id="GO:0005634">
    <property type="term" value="C:nucleus"/>
    <property type="evidence" value="ECO:0007669"/>
    <property type="project" value="UniProtKB-SubCell"/>
</dbReference>
<evidence type="ECO:0000256" key="2">
    <source>
        <dbReference type="ARBA" id="ARBA00023015"/>
    </source>
</evidence>
<feature type="domain" description="TF-B3" evidence="6">
    <location>
        <begin position="2"/>
        <end position="97"/>
    </location>
</feature>
<dbReference type="InterPro" id="IPR003340">
    <property type="entry name" value="B3_DNA-bd"/>
</dbReference>
<keyword evidence="8" id="KW-1185">Reference proteome</keyword>
<proteinExistence type="predicted"/>
<keyword evidence="3 7" id="KW-0238">DNA-binding</keyword>
<keyword evidence="5" id="KW-0539">Nucleus</keyword>
<gene>
    <name evidence="7" type="ORF">CTI12_AA622780</name>
</gene>
<dbReference type="PANTHER" id="PTHR31920:SF122">
    <property type="entry name" value="B3 DOMAIN-CONTAINING PROTEIN REM23"/>
    <property type="match status" value="1"/>
</dbReference>